<dbReference type="GO" id="GO:0071978">
    <property type="term" value="P:bacterial-type flagellum-dependent swarming motility"/>
    <property type="evidence" value="ECO:0007669"/>
    <property type="project" value="TreeGrafter"/>
</dbReference>
<reference evidence="3" key="1">
    <citation type="submission" date="2021-03" db="EMBL/GenBank/DDBJ databases">
        <authorList>
            <person name="Wang G."/>
        </authorList>
    </citation>
    <scope>NUCLEOTIDE SEQUENCE</scope>
    <source>
        <strain evidence="3">KCTC 12899</strain>
    </source>
</reference>
<dbReference type="Pfam" id="PF01052">
    <property type="entry name" value="FliMN_C"/>
    <property type="match status" value="1"/>
</dbReference>
<comment type="similarity">
    <text evidence="1">Belongs to the FliN/MopA/SpaO family.</text>
</comment>
<dbReference type="InterPro" id="IPR001172">
    <property type="entry name" value="FliN_T3SS_HrcQb"/>
</dbReference>
<dbReference type="PANTHER" id="PTHR30034:SF6">
    <property type="entry name" value="YOP PROTEINS TRANSLOCATION PROTEIN Q"/>
    <property type="match status" value="1"/>
</dbReference>
<keyword evidence="4" id="KW-1185">Reference proteome</keyword>
<dbReference type="RefSeq" id="WP_207862571.1">
    <property type="nucleotide sequence ID" value="NZ_JAFREP010000039.1"/>
</dbReference>
<evidence type="ECO:0000259" key="2">
    <source>
        <dbReference type="Pfam" id="PF01052"/>
    </source>
</evidence>
<dbReference type="AlphaFoldDB" id="A0A8J7QQ60"/>
<dbReference type="GO" id="GO:0030254">
    <property type="term" value="P:protein secretion by the type III secretion system"/>
    <property type="evidence" value="ECO:0007669"/>
    <property type="project" value="InterPro"/>
</dbReference>
<dbReference type="InterPro" id="IPR001543">
    <property type="entry name" value="FliN-like_C"/>
</dbReference>
<dbReference type="EMBL" id="JAFREP010000039">
    <property type="protein sequence ID" value="MBO1322598.1"/>
    <property type="molecule type" value="Genomic_DNA"/>
</dbReference>
<dbReference type="GO" id="GO:0003774">
    <property type="term" value="F:cytoskeletal motor activity"/>
    <property type="evidence" value="ECO:0007669"/>
    <property type="project" value="InterPro"/>
</dbReference>
<gene>
    <name evidence="3" type="primary">sctQ</name>
    <name evidence="3" type="ORF">J3U88_29260</name>
</gene>
<dbReference type="PANTHER" id="PTHR30034">
    <property type="entry name" value="FLAGELLAR MOTOR SWITCH PROTEIN FLIM"/>
    <property type="match status" value="1"/>
</dbReference>
<dbReference type="InterPro" id="IPR036429">
    <property type="entry name" value="SpoA-like_sf"/>
</dbReference>
<dbReference type="PRINTS" id="PR00956">
    <property type="entry name" value="FLGMOTORFLIN"/>
</dbReference>
<evidence type="ECO:0000313" key="3">
    <source>
        <dbReference type="EMBL" id="MBO1322598.1"/>
    </source>
</evidence>
<feature type="domain" description="Flagellar motor switch protein FliN-like C-terminal" evidence="2">
    <location>
        <begin position="278"/>
        <end position="346"/>
    </location>
</feature>
<organism evidence="3 4">
    <name type="scientific">Acanthopleuribacter pedis</name>
    <dbReference type="NCBI Taxonomy" id="442870"/>
    <lineage>
        <taxon>Bacteria</taxon>
        <taxon>Pseudomonadati</taxon>
        <taxon>Acidobacteriota</taxon>
        <taxon>Holophagae</taxon>
        <taxon>Acanthopleuribacterales</taxon>
        <taxon>Acanthopleuribacteraceae</taxon>
        <taxon>Acanthopleuribacter</taxon>
    </lineage>
</organism>
<name>A0A8J7QQ60_9BACT</name>
<sequence length="349" mass="39089">MSLETPTVSAFEPRTIQGHEAYLLNRIFRKNGCFSVDLGDQSYQVKFSPVPFLYQPTLALEIGAGESQVRVALEHMDFMANVSETLGNLPLAEMPEELRNAVFETVLEGAMKRFEVWSGLHSHVRQVLYPIDQQGFDAFFRGYGQTMFFQLIRLEDQKPIRGQISFKGNAMALFADLLEKIQAFAFTTWENMAFGARVEVGFTAIQLGEVRGLGLHDIVLFDQCGLDPTQPGFNGMAMLRIPGDMVLVGKLNQSIFTVEKIQMQEQQEGGEQAMADGLDSLDINMVFEIGRKEINLGDLRAIQPGFVIDLEQPLEKPVTIRANGKLIGRGELVQVEESLGVRFLELFDQ</sequence>
<dbReference type="Proteomes" id="UP000664417">
    <property type="component" value="Unassembled WGS sequence"/>
</dbReference>
<evidence type="ECO:0000313" key="4">
    <source>
        <dbReference type="Proteomes" id="UP000664417"/>
    </source>
</evidence>
<dbReference type="Gene3D" id="2.30.330.10">
    <property type="entry name" value="SpoA-like"/>
    <property type="match status" value="1"/>
</dbReference>
<dbReference type="SUPFAM" id="SSF101801">
    <property type="entry name" value="Surface presentation of antigens (SPOA)"/>
    <property type="match status" value="1"/>
</dbReference>
<dbReference type="NCBIfam" id="TIGR02551">
    <property type="entry name" value="SpaO_YscQ"/>
    <property type="match status" value="1"/>
</dbReference>
<proteinExistence type="inferred from homology"/>
<evidence type="ECO:0000256" key="1">
    <source>
        <dbReference type="ARBA" id="ARBA00009226"/>
    </source>
</evidence>
<accession>A0A8J7QQ60</accession>
<dbReference type="GO" id="GO:0009425">
    <property type="term" value="C:bacterial-type flagellum basal body"/>
    <property type="evidence" value="ECO:0007669"/>
    <property type="project" value="InterPro"/>
</dbReference>
<dbReference type="GO" id="GO:0050918">
    <property type="term" value="P:positive chemotaxis"/>
    <property type="evidence" value="ECO:0007669"/>
    <property type="project" value="TreeGrafter"/>
</dbReference>
<comment type="caution">
    <text evidence="3">The sequence shown here is derived from an EMBL/GenBank/DDBJ whole genome shotgun (WGS) entry which is preliminary data.</text>
</comment>
<dbReference type="InterPro" id="IPR013385">
    <property type="entry name" value="T3SS_SpaO/YscQ/SpaO"/>
</dbReference>
<protein>
    <submittedName>
        <fullName evidence="3">Type III secretion system cytoplasmic ring protein SctQ</fullName>
    </submittedName>
</protein>